<comment type="caution">
    <text evidence="2">The sequence shown here is derived from an EMBL/GenBank/DDBJ whole genome shotgun (WGS) entry which is preliminary data.</text>
</comment>
<organism evidence="2 3">
    <name type="scientific">Batillaria attramentaria</name>
    <dbReference type="NCBI Taxonomy" id="370345"/>
    <lineage>
        <taxon>Eukaryota</taxon>
        <taxon>Metazoa</taxon>
        <taxon>Spiralia</taxon>
        <taxon>Lophotrochozoa</taxon>
        <taxon>Mollusca</taxon>
        <taxon>Gastropoda</taxon>
        <taxon>Caenogastropoda</taxon>
        <taxon>Sorbeoconcha</taxon>
        <taxon>Cerithioidea</taxon>
        <taxon>Batillariidae</taxon>
        <taxon>Batillaria</taxon>
    </lineage>
</organism>
<dbReference type="Proteomes" id="UP001519460">
    <property type="component" value="Unassembled WGS sequence"/>
</dbReference>
<dbReference type="AlphaFoldDB" id="A0ABD0JJK0"/>
<keyword evidence="3" id="KW-1185">Reference proteome</keyword>
<evidence type="ECO:0000256" key="1">
    <source>
        <dbReference type="SAM" id="MobiDB-lite"/>
    </source>
</evidence>
<dbReference type="EMBL" id="JACVVK020000423">
    <property type="protein sequence ID" value="KAK7474826.1"/>
    <property type="molecule type" value="Genomic_DNA"/>
</dbReference>
<proteinExistence type="predicted"/>
<evidence type="ECO:0000313" key="3">
    <source>
        <dbReference type="Proteomes" id="UP001519460"/>
    </source>
</evidence>
<name>A0ABD0JJK0_9CAEN</name>
<feature type="region of interest" description="Disordered" evidence="1">
    <location>
        <begin position="21"/>
        <end position="41"/>
    </location>
</feature>
<evidence type="ECO:0000313" key="2">
    <source>
        <dbReference type="EMBL" id="KAK7474826.1"/>
    </source>
</evidence>
<accession>A0ABD0JJK0</accession>
<reference evidence="2 3" key="1">
    <citation type="journal article" date="2023" name="Sci. Data">
        <title>Genome assembly of the Korean intertidal mud-creeper Batillaria attramentaria.</title>
        <authorList>
            <person name="Patra A.K."/>
            <person name="Ho P.T."/>
            <person name="Jun S."/>
            <person name="Lee S.J."/>
            <person name="Kim Y."/>
            <person name="Won Y.J."/>
        </authorList>
    </citation>
    <scope>NUCLEOTIDE SEQUENCE [LARGE SCALE GENOMIC DNA]</scope>
    <source>
        <strain evidence="2">Wonlab-2016</strain>
    </source>
</reference>
<sequence length="130" mass="14381">MPHGRPLVPYQRHLGHSALRADAAPHSDRQQAGGRADSHSSAVFTTLSTARQRHATDTRLYRATVNSFFTLHPGIGGTTILATLLECQAKHHQISLPICKSPLYPIRRCSSGPLLKRQTHTQTPPKDFEE</sequence>
<gene>
    <name evidence="2" type="ORF">BaRGS_00033898</name>
</gene>
<protein>
    <submittedName>
        <fullName evidence="2">Uncharacterized protein</fullName>
    </submittedName>
</protein>